<proteinExistence type="predicted"/>
<keyword evidence="2" id="KW-1185">Reference proteome</keyword>
<protein>
    <recommendedName>
        <fullName evidence="3">Spore coat protein GerQ</fullName>
    </recommendedName>
</protein>
<dbReference type="KEGG" id="eff:skT53_26060"/>
<dbReference type="AlphaFoldDB" id="A0A7I8DIF5"/>
<dbReference type="RefSeq" id="WP_200757828.1">
    <property type="nucleotide sequence ID" value="NZ_AP023366.1"/>
</dbReference>
<sequence length="150" mass="16699">MYYFPYQQPFYPYAGTAQPGAAAAAVPRPSGAPFPVPSQTVPLPMLPDTGVPGTVEESYIENILRFNRGKVGNFYFTFENNPEWNARVIRGRIETAGRDHLILSDPTTGKRYLMLLVNFDYAEFDEPLAYIPPRLPPGVQQELTTGTGAR</sequence>
<dbReference type="Proteomes" id="UP000593802">
    <property type="component" value="Chromosome"/>
</dbReference>
<evidence type="ECO:0000313" key="1">
    <source>
        <dbReference type="EMBL" id="BCJ87621.1"/>
    </source>
</evidence>
<evidence type="ECO:0000313" key="2">
    <source>
        <dbReference type="Proteomes" id="UP000593802"/>
    </source>
</evidence>
<name>A0A7I8DIF5_9BACL</name>
<evidence type="ECO:0008006" key="3">
    <source>
        <dbReference type="Google" id="ProtNLM"/>
    </source>
</evidence>
<dbReference type="NCBIfam" id="TIGR02728">
    <property type="entry name" value="spore_gerQ"/>
    <property type="match status" value="1"/>
</dbReference>
<gene>
    <name evidence="1" type="ORF">skT53_26060</name>
</gene>
<dbReference type="EMBL" id="AP023366">
    <property type="protein sequence ID" value="BCJ87621.1"/>
    <property type="molecule type" value="Genomic_DNA"/>
</dbReference>
<accession>A0A7I8DIF5</accession>
<dbReference type="InterPro" id="IPR014099">
    <property type="entry name" value="Spore_coat_GerQ"/>
</dbReference>
<reference evidence="1 2" key="1">
    <citation type="submission" date="2020-08" db="EMBL/GenBank/DDBJ databases">
        <title>Complete Genome Sequence of Effusibacillus dendaii Strain skT53, Isolated from Farmland soil.</title>
        <authorList>
            <person name="Konishi T."/>
            <person name="Kawasaki H."/>
        </authorList>
    </citation>
    <scope>NUCLEOTIDE SEQUENCE [LARGE SCALE GENOMIC DNA]</scope>
    <source>
        <strain evidence="2">skT53</strain>
    </source>
</reference>
<organism evidence="1 2">
    <name type="scientific">Effusibacillus dendaii</name>
    <dbReference type="NCBI Taxonomy" id="2743772"/>
    <lineage>
        <taxon>Bacteria</taxon>
        <taxon>Bacillati</taxon>
        <taxon>Bacillota</taxon>
        <taxon>Bacilli</taxon>
        <taxon>Bacillales</taxon>
        <taxon>Alicyclobacillaceae</taxon>
        <taxon>Effusibacillus</taxon>
    </lineage>
</organism>
<dbReference type="Pfam" id="PF09671">
    <property type="entry name" value="Spore_GerQ"/>
    <property type="match status" value="1"/>
</dbReference>